<organism evidence="1 2">
    <name type="scientific">Dyadobacter pollutisoli</name>
    <dbReference type="NCBI Taxonomy" id="2910158"/>
    <lineage>
        <taxon>Bacteria</taxon>
        <taxon>Pseudomonadati</taxon>
        <taxon>Bacteroidota</taxon>
        <taxon>Cytophagia</taxon>
        <taxon>Cytophagales</taxon>
        <taxon>Spirosomataceae</taxon>
        <taxon>Dyadobacter</taxon>
    </lineage>
</organism>
<gene>
    <name evidence="1" type="ORF">ON006_30340</name>
</gene>
<keyword evidence="2" id="KW-1185">Reference proteome</keyword>
<dbReference type="PANTHER" id="PTHR35586:SF1">
    <property type="entry name" value="SLL1691 PROTEIN"/>
    <property type="match status" value="1"/>
</dbReference>
<protein>
    <submittedName>
        <fullName evidence="1">Rpn family recombination-promoting nuclease/putative transposase</fullName>
    </submittedName>
</protein>
<evidence type="ECO:0000313" key="2">
    <source>
        <dbReference type="Proteomes" id="UP001164653"/>
    </source>
</evidence>
<evidence type="ECO:0000313" key="1">
    <source>
        <dbReference type="EMBL" id="WAC12017.1"/>
    </source>
</evidence>
<sequence>MKRNDNLWKSILEDVFEDFLKFFFPGADELFDYSRQFEYLDKELEQLFPPEKHQYAPRYVDKLIKVYTKAGMEEWILVHVEVQGYQDHLFADRMFTYYYRIWDKYRQRTTAVAILTDESKNFRPTHFEQSFLGTKLVFEFNSFKILDQSEDALSESDNLFAQVILTVMTALRDKSLDDEDLFSLKVQLARRLFSKQIPKYKIGKLMIFLKFYIRLESDELNEKFEFEIKTLTNNTSKTMGIEEFLLHQAKEEGKEEGIEQGVQRGRIERNISFTQTLLSETSFSIEEVARLVGVSVSFVQNVKATM</sequence>
<proteinExistence type="predicted"/>
<dbReference type="EMBL" id="CP112998">
    <property type="protein sequence ID" value="WAC12017.1"/>
    <property type="molecule type" value="Genomic_DNA"/>
</dbReference>
<dbReference type="AlphaFoldDB" id="A0A9E8SPK7"/>
<dbReference type="Proteomes" id="UP001164653">
    <property type="component" value="Chromosome"/>
</dbReference>
<dbReference type="RefSeq" id="WP_244822116.1">
    <property type="nucleotide sequence ID" value="NZ_CP112998.1"/>
</dbReference>
<dbReference type="PANTHER" id="PTHR35586">
    <property type="entry name" value="SLL1691 PROTEIN"/>
    <property type="match status" value="1"/>
</dbReference>
<accession>A0A9E8SPK7</accession>
<reference evidence="1" key="1">
    <citation type="submission" date="2022-11" db="EMBL/GenBank/DDBJ databases">
        <title>Dyadobacter pollutisoli sp. nov., isolated from plastic dumped soil.</title>
        <authorList>
            <person name="Kim J.M."/>
            <person name="Kim K.R."/>
            <person name="Lee J.K."/>
            <person name="Hao L."/>
            <person name="Jeon C.O."/>
        </authorList>
    </citation>
    <scope>NUCLEOTIDE SEQUENCE</scope>
    <source>
        <strain evidence="1">U1</strain>
    </source>
</reference>
<name>A0A9E8SPK7_9BACT</name>
<dbReference type="KEGG" id="dpf:ON006_30340"/>